<reference evidence="2 3" key="1">
    <citation type="journal article" date="2011" name="Proc. Natl. Acad. Sci. U.S.A.">
        <title>Genome and transcriptome analyses of the mountain pine beetle-fungal symbiont Grosmannia clavigera, a lodgepole pine pathogen.</title>
        <authorList>
            <person name="DiGuistini S."/>
            <person name="Wang Y."/>
            <person name="Liao N.Y."/>
            <person name="Taylor G."/>
            <person name="Tanguay P."/>
            <person name="Feau N."/>
            <person name="Henrissat B."/>
            <person name="Chan S.K."/>
            <person name="Hesse-Orce U."/>
            <person name="Alamouti S.M."/>
            <person name="Tsui C.K.M."/>
            <person name="Docking R.T."/>
            <person name="Levasseur A."/>
            <person name="Haridas S."/>
            <person name="Robertson G."/>
            <person name="Birol I."/>
            <person name="Holt R.A."/>
            <person name="Marra M.A."/>
            <person name="Hamelin R.C."/>
            <person name="Hirst M."/>
            <person name="Jones S.J.M."/>
            <person name="Bohlmann J."/>
            <person name="Breuil C."/>
        </authorList>
    </citation>
    <scope>NUCLEOTIDE SEQUENCE [LARGE SCALE GENOMIC DNA]</scope>
    <source>
        <strain evidence="3">kw1407 / UAMH 11150</strain>
    </source>
</reference>
<name>F0XUG3_GROCL</name>
<dbReference type="GeneID" id="25977909"/>
<evidence type="ECO:0000313" key="2">
    <source>
        <dbReference type="EMBL" id="EFW98820.1"/>
    </source>
</evidence>
<organism evidence="3">
    <name type="scientific">Grosmannia clavigera (strain kw1407 / UAMH 11150)</name>
    <name type="common">Blue stain fungus</name>
    <name type="synonym">Graphiocladiella clavigera</name>
    <dbReference type="NCBI Taxonomy" id="655863"/>
    <lineage>
        <taxon>Eukaryota</taxon>
        <taxon>Fungi</taxon>
        <taxon>Dikarya</taxon>
        <taxon>Ascomycota</taxon>
        <taxon>Pezizomycotina</taxon>
        <taxon>Sordariomycetes</taxon>
        <taxon>Sordariomycetidae</taxon>
        <taxon>Ophiostomatales</taxon>
        <taxon>Ophiostomataceae</taxon>
        <taxon>Leptographium</taxon>
    </lineage>
</organism>
<dbReference type="GO" id="GO:0004553">
    <property type="term" value="F:hydrolase activity, hydrolyzing O-glycosyl compounds"/>
    <property type="evidence" value="ECO:0007669"/>
    <property type="project" value="InterPro"/>
</dbReference>
<evidence type="ECO:0000259" key="1">
    <source>
        <dbReference type="PROSITE" id="PS51762"/>
    </source>
</evidence>
<dbReference type="eggNOG" id="ENOG502QWBR">
    <property type="taxonomic scope" value="Eukaryota"/>
</dbReference>
<evidence type="ECO:0000313" key="3">
    <source>
        <dbReference type="Proteomes" id="UP000007796"/>
    </source>
</evidence>
<dbReference type="PANTHER" id="PTHR38121">
    <property type="entry name" value="GH16 DOMAIN-CONTAINING PROTEIN"/>
    <property type="match status" value="1"/>
</dbReference>
<dbReference type="InterPro" id="IPR000757">
    <property type="entry name" value="Beta-glucanase-like"/>
</dbReference>
<dbReference type="AlphaFoldDB" id="F0XUG3"/>
<dbReference type="Pfam" id="PF00722">
    <property type="entry name" value="Glyco_hydro_16"/>
    <property type="match status" value="1"/>
</dbReference>
<dbReference type="PROSITE" id="PS51762">
    <property type="entry name" value="GH16_2"/>
    <property type="match status" value="1"/>
</dbReference>
<dbReference type="Proteomes" id="UP000007796">
    <property type="component" value="Unassembled WGS sequence"/>
</dbReference>
<dbReference type="InParanoid" id="F0XUG3"/>
<keyword evidence="2" id="KW-0378">Hydrolase</keyword>
<dbReference type="CDD" id="cd00413">
    <property type="entry name" value="Glyco_hydrolase_16"/>
    <property type="match status" value="1"/>
</dbReference>
<keyword evidence="3" id="KW-1185">Reference proteome</keyword>
<protein>
    <submittedName>
        <fullName evidence="2">Glycoside hydrolase, family 16</fullName>
    </submittedName>
</protein>
<proteinExistence type="predicted"/>
<sequence>MFTRLALADCDCGYSAVIDDDEFIFTDLIETDFAHLSDISTNTDWMRQAFNVTKERNRGSYSEMYSIENVYTDPITDGKVEDGTDRNGNPAGLDLVVKADLESNMVPVSEIGSNRMDILFGTFRAGMKLTNVPGTCSAFFWYFNDTQEIDMEFLSKDYNSSNSSYPVNLVIQSREAAEMGYNAQITPGFIIAYLPFDPTGNFHEYRFDFLPGRVLFYADNQFLGRIDGGNVPTHSGHLSLEHWSNGNALWSGGPPTQNAITTVSYVKAYFNSSALQRQQDWHGRCRDATVPGAICSIPEVTATNNTPSGWFFSSQDNMTNNQTVSGMNSAGTTQAPGVFVLSLLATVLVTAGWGLDIW</sequence>
<dbReference type="HOGENOM" id="CLU_040566_0_0_1"/>
<accession>F0XUG3</accession>
<dbReference type="STRING" id="655863.F0XUG3"/>
<dbReference type="PANTHER" id="PTHR38121:SF5">
    <property type="entry name" value="GH16 DOMAIN-CONTAINING PROTEIN"/>
    <property type="match status" value="1"/>
</dbReference>
<dbReference type="OrthoDB" id="25131at2759"/>
<dbReference type="Gene3D" id="2.60.120.200">
    <property type="match status" value="1"/>
</dbReference>
<dbReference type="GO" id="GO:0005975">
    <property type="term" value="P:carbohydrate metabolic process"/>
    <property type="evidence" value="ECO:0007669"/>
    <property type="project" value="InterPro"/>
</dbReference>
<feature type="domain" description="GH16" evidence="1">
    <location>
        <begin position="31"/>
        <end position="274"/>
    </location>
</feature>
<dbReference type="RefSeq" id="XP_014168303.1">
    <property type="nucleotide sequence ID" value="XM_014312828.1"/>
</dbReference>
<dbReference type="InterPro" id="IPR013320">
    <property type="entry name" value="ConA-like_dom_sf"/>
</dbReference>
<gene>
    <name evidence="2" type="ORF">CMQ_4672</name>
</gene>
<dbReference type="SUPFAM" id="SSF49899">
    <property type="entry name" value="Concanavalin A-like lectins/glucanases"/>
    <property type="match status" value="1"/>
</dbReference>
<dbReference type="EMBL" id="GL630006">
    <property type="protein sequence ID" value="EFW98820.1"/>
    <property type="molecule type" value="Genomic_DNA"/>
</dbReference>